<organism evidence="3 4">
    <name type="scientific">Cetraspora pellucida</name>
    <dbReference type="NCBI Taxonomy" id="1433469"/>
    <lineage>
        <taxon>Eukaryota</taxon>
        <taxon>Fungi</taxon>
        <taxon>Fungi incertae sedis</taxon>
        <taxon>Mucoromycota</taxon>
        <taxon>Glomeromycotina</taxon>
        <taxon>Glomeromycetes</taxon>
        <taxon>Diversisporales</taxon>
        <taxon>Gigasporaceae</taxon>
        <taxon>Cetraspora</taxon>
    </lineage>
</organism>
<evidence type="ECO:0000259" key="2">
    <source>
        <dbReference type="PROSITE" id="PS51253"/>
    </source>
</evidence>
<dbReference type="InterPro" id="IPR006600">
    <property type="entry name" value="HTH_CenpB_DNA-bd_dom"/>
</dbReference>
<dbReference type="EMBL" id="CAJVQA010061604">
    <property type="protein sequence ID" value="CAG8829084.1"/>
    <property type="molecule type" value="Genomic_DNA"/>
</dbReference>
<evidence type="ECO:0000313" key="3">
    <source>
        <dbReference type="EMBL" id="CAG8829084.1"/>
    </source>
</evidence>
<comment type="caution">
    <text evidence="3">The sequence shown here is derived from an EMBL/GenBank/DDBJ whole genome shotgun (WGS) entry which is preliminary data.</text>
</comment>
<evidence type="ECO:0000256" key="1">
    <source>
        <dbReference type="ARBA" id="ARBA00023125"/>
    </source>
</evidence>
<dbReference type="OrthoDB" id="2444593at2759"/>
<feature type="domain" description="HTH CENPB-type" evidence="2">
    <location>
        <begin position="1"/>
        <end position="60"/>
    </location>
</feature>
<sequence length="133" mass="15534">LRKDGFAVNHSSIKTKIVEIMRSSARLAQDEAEKLVIANFKFSQHWLGRFLKHYDLSFRRKTNIMQKLPDDLKNMLLKFQQFVIRLCQKNNYLLGMIANMDEMPVWFDMVGNLTVNSRGMKTVHVQSTGNDKN</sequence>
<dbReference type="PROSITE" id="PS51253">
    <property type="entry name" value="HTH_CENPB"/>
    <property type="match status" value="1"/>
</dbReference>
<dbReference type="AlphaFoldDB" id="A0A9N9PLN4"/>
<keyword evidence="1" id="KW-0238">DNA-binding</keyword>
<accession>A0A9N9PLN4</accession>
<reference evidence="3" key="1">
    <citation type="submission" date="2021-06" db="EMBL/GenBank/DDBJ databases">
        <authorList>
            <person name="Kallberg Y."/>
            <person name="Tangrot J."/>
            <person name="Rosling A."/>
        </authorList>
    </citation>
    <scope>NUCLEOTIDE SEQUENCE</scope>
    <source>
        <strain evidence="3">FL966</strain>
    </source>
</reference>
<dbReference type="GO" id="GO:0003677">
    <property type="term" value="F:DNA binding"/>
    <property type="evidence" value="ECO:0007669"/>
    <property type="project" value="UniProtKB-KW"/>
</dbReference>
<dbReference type="Proteomes" id="UP000789759">
    <property type="component" value="Unassembled WGS sequence"/>
</dbReference>
<protein>
    <submittedName>
        <fullName evidence="3">12987_t:CDS:1</fullName>
    </submittedName>
</protein>
<gene>
    <name evidence="3" type="ORF">CPELLU_LOCUS20459</name>
</gene>
<evidence type="ECO:0000313" key="4">
    <source>
        <dbReference type="Proteomes" id="UP000789759"/>
    </source>
</evidence>
<name>A0A9N9PLN4_9GLOM</name>
<proteinExistence type="predicted"/>
<feature type="non-terminal residue" evidence="3">
    <location>
        <position position="1"/>
    </location>
</feature>
<keyword evidence="4" id="KW-1185">Reference proteome</keyword>